<dbReference type="InterPro" id="IPR014942">
    <property type="entry name" value="AbiEii"/>
</dbReference>
<dbReference type="EMBL" id="AP022345">
    <property type="protein sequence ID" value="BBU68025.1"/>
    <property type="molecule type" value="Genomic_DNA"/>
</dbReference>
<gene>
    <name evidence="1" type="ORF">ICHIAU1_03080</name>
</gene>
<accession>A0A7R6QZG6</accession>
<keyword evidence="2" id="KW-1185">Reference proteome</keyword>
<protein>
    <recommendedName>
        <fullName evidence="3">Nucleotidyl transferase AbiEii/AbiGii toxin family protein</fullName>
    </recommendedName>
</protein>
<reference evidence="2" key="1">
    <citation type="submission" date="2020-01" db="EMBL/GenBank/DDBJ databases">
        <title>Phosphoaccumulans saitamaens gen. nov., sp. nov., a polyphosphate accumulating bacterium isolated from surface river water.</title>
        <authorList>
            <person name="Watanabe K."/>
            <person name="Suda W."/>
        </authorList>
    </citation>
    <scope>NUCLEOTIDE SEQUENCE [LARGE SCALE GENOMIC DNA]</scope>
    <source>
        <strain evidence="2">ICHIAU1</strain>
    </source>
</reference>
<proteinExistence type="predicted"/>
<sequence length="61" mass="6887">MNLTYTKTVALLLEVAPMVFDTSFLAMKGGTALNLFVQDMPRLSVDIDVVFCDYRLNREQA</sequence>
<dbReference type="Pfam" id="PF08843">
    <property type="entry name" value="AbiEii"/>
    <property type="match status" value="1"/>
</dbReference>
<dbReference type="AlphaFoldDB" id="A0A7R6QZG6"/>
<dbReference type="OrthoDB" id="1550603at2"/>
<name>A0A7R6QZG6_9RHOO</name>
<evidence type="ECO:0000313" key="2">
    <source>
        <dbReference type="Proteomes" id="UP000463961"/>
    </source>
</evidence>
<organism evidence="1 2">
    <name type="scientific">Fluviibacter phosphoraccumulans</name>
    <dbReference type="NCBI Taxonomy" id="1751046"/>
    <lineage>
        <taxon>Bacteria</taxon>
        <taxon>Pseudomonadati</taxon>
        <taxon>Pseudomonadota</taxon>
        <taxon>Betaproteobacteria</taxon>
        <taxon>Rhodocyclales</taxon>
        <taxon>Fluviibacteraceae</taxon>
        <taxon>Fluviibacter</taxon>
    </lineage>
</organism>
<evidence type="ECO:0008006" key="3">
    <source>
        <dbReference type="Google" id="ProtNLM"/>
    </source>
</evidence>
<evidence type="ECO:0000313" key="1">
    <source>
        <dbReference type="EMBL" id="BBU68025.1"/>
    </source>
</evidence>
<dbReference type="Proteomes" id="UP000463961">
    <property type="component" value="Chromosome"/>
</dbReference>
<dbReference type="Gene3D" id="3.10.450.620">
    <property type="entry name" value="JHP933, nucleotidyltransferase-like core domain"/>
    <property type="match status" value="1"/>
</dbReference>